<dbReference type="EMBL" id="JAYFSJ010000002">
    <property type="protein sequence ID" value="MEN7429680.1"/>
    <property type="molecule type" value="Genomic_DNA"/>
</dbReference>
<keyword evidence="2" id="KW-1185">Reference proteome</keyword>
<dbReference type="RefSeq" id="WP_346787630.1">
    <property type="nucleotide sequence ID" value="NZ_JAYFSJ010000002.1"/>
</dbReference>
<sequence length="114" mass="12708">MDILDAITSKARAIQDAQDQIRRDCSEFVELLHDINNHPYSVVERENVYLTSTPEPSAHIKAIVAGIRLNELNELATRRALRTSASNTCPTVFVFNNTASLLQLDGVMHSYPPS</sequence>
<reference evidence="1 2" key="1">
    <citation type="submission" date="2023-12" db="EMBL/GenBank/DDBJ databases">
        <title>Chromobacterium sp. strain TRC.1.1.SA producing antimicrobial pigment.</title>
        <authorList>
            <person name="Verma N."/>
            <person name="Choksket S."/>
            <person name="Pinnaka A.K."/>
            <person name="Korpole S."/>
        </authorList>
    </citation>
    <scope>NUCLEOTIDE SEQUENCE [LARGE SCALE GENOMIC DNA]</scope>
    <source>
        <strain evidence="1 2">TRC1.1.SA</strain>
    </source>
</reference>
<evidence type="ECO:0000313" key="1">
    <source>
        <dbReference type="EMBL" id="MEN7429680.1"/>
    </source>
</evidence>
<accession>A0ABV0CEQ8</accession>
<organism evidence="1 2">
    <name type="scientific">Chromobacterium indicum</name>
    <dbReference type="NCBI Taxonomy" id="3110228"/>
    <lineage>
        <taxon>Bacteria</taxon>
        <taxon>Pseudomonadati</taxon>
        <taxon>Pseudomonadota</taxon>
        <taxon>Betaproteobacteria</taxon>
        <taxon>Neisseriales</taxon>
        <taxon>Chromobacteriaceae</taxon>
        <taxon>Chromobacterium</taxon>
    </lineage>
</organism>
<name>A0ABV0CEQ8_9NEIS</name>
<proteinExistence type="predicted"/>
<evidence type="ECO:0000313" key="2">
    <source>
        <dbReference type="Proteomes" id="UP001405405"/>
    </source>
</evidence>
<dbReference type="Proteomes" id="UP001405405">
    <property type="component" value="Unassembled WGS sequence"/>
</dbReference>
<protein>
    <submittedName>
        <fullName evidence="1">Uncharacterized protein</fullName>
    </submittedName>
</protein>
<gene>
    <name evidence="1" type="ORF">VA599_02915</name>
</gene>
<comment type="caution">
    <text evidence="1">The sequence shown here is derived from an EMBL/GenBank/DDBJ whole genome shotgun (WGS) entry which is preliminary data.</text>
</comment>